<reference evidence="3 4" key="1">
    <citation type="submission" date="2019-10" db="EMBL/GenBank/DDBJ databases">
        <title>Whole genome shotgun sequence of Acrocarpospora macrocephala NBRC 16266.</title>
        <authorList>
            <person name="Ichikawa N."/>
            <person name="Kimura A."/>
            <person name="Kitahashi Y."/>
            <person name="Komaki H."/>
            <person name="Oguchi A."/>
        </authorList>
    </citation>
    <scope>NUCLEOTIDE SEQUENCE [LARGE SCALE GENOMIC DNA]</scope>
    <source>
        <strain evidence="3 4">NBRC 16266</strain>
    </source>
</reference>
<dbReference type="InterPro" id="IPR021215">
    <property type="entry name" value="DUF2752"/>
</dbReference>
<feature type="chain" id="PRO_5039649176" evidence="2">
    <location>
        <begin position="28"/>
        <end position="134"/>
    </location>
</feature>
<sequence length="134" mass="14211">MKTATRRFAVPAGVAAITIAATGYVAAVDPNAAGHYPACPFLAVSGFFCPGCGSLRAVHALAHGDPLAALGLNPLFTLTAPVLLYLWARWAYAAWTGRRMTTVLARPVIARGFVAVALIFWVVRNLPFGRYLAP</sequence>
<evidence type="ECO:0000256" key="2">
    <source>
        <dbReference type="SAM" id="SignalP"/>
    </source>
</evidence>
<dbReference type="EMBL" id="BLAE01000078">
    <property type="protein sequence ID" value="GES15532.1"/>
    <property type="molecule type" value="Genomic_DNA"/>
</dbReference>
<proteinExistence type="predicted"/>
<comment type="caution">
    <text evidence="3">The sequence shown here is derived from an EMBL/GenBank/DDBJ whole genome shotgun (WGS) entry which is preliminary data.</text>
</comment>
<organism evidence="3 4">
    <name type="scientific">Acrocarpospora macrocephala</name>
    <dbReference type="NCBI Taxonomy" id="150177"/>
    <lineage>
        <taxon>Bacteria</taxon>
        <taxon>Bacillati</taxon>
        <taxon>Actinomycetota</taxon>
        <taxon>Actinomycetes</taxon>
        <taxon>Streptosporangiales</taxon>
        <taxon>Streptosporangiaceae</taxon>
        <taxon>Acrocarpospora</taxon>
    </lineage>
</organism>
<feature type="signal peptide" evidence="2">
    <location>
        <begin position="1"/>
        <end position="27"/>
    </location>
</feature>
<dbReference type="AlphaFoldDB" id="A0A5M3X4I8"/>
<keyword evidence="1" id="KW-1133">Transmembrane helix</keyword>
<keyword evidence="2" id="KW-0732">Signal</keyword>
<keyword evidence="1" id="KW-0812">Transmembrane</keyword>
<accession>A0A5M3X4I8</accession>
<dbReference type="OrthoDB" id="5966662at2"/>
<feature type="transmembrane region" description="Helical" evidence="1">
    <location>
        <begin position="67"/>
        <end position="87"/>
    </location>
</feature>
<gene>
    <name evidence="3" type="ORF">Amac_091290</name>
</gene>
<feature type="transmembrane region" description="Helical" evidence="1">
    <location>
        <begin position="108"/>
        <end position="126"/>
    </location>
</feature>
<evidence type="ECO:0000313" key="4">
    <source>
        <dbReference type="Proteomes" id="UP000331127"/>
    </source>
</evidence>
<keyword evidence="1" id="KW-0472">Membrane</keyword>
<evidence type="ECO:0000313" key="3">
    <source>
        <dbReference type="EMBL" id="GES15532.1"/>
    </source>
</evidence>
<dbReference type="Pfam" id="PF10825">
    <property type="entry name" value="DUF2752"/>
    <property type="match status" value="1"/>
</dbReference>
<evidence type="ECO:0000256" key="1">
    <source>
        <dbReference type="SAM" id="Phobius"/>
    </source>
</evidence>
<dbReference type="Proteomes" id="UP000331127">
    <property type="component" value="Unassembled WGS sequence"/>
</dbReference>
<dbReference type="RefSeq" id="WP_155360643.1">
    <property type="nucleotide sequence ID" value="NZ_BAAAHL010000014.1"/>
</dbReference>
<protein>
    <submittedName>
        <fullName evidence="3">Membrane protein</fullName>
    </submittedName>
</protein>
<keyword evidence="4" id="KW-1185">Reference proteome</keyword>
<name>A0A5M3X4I8_9ACTN</name>